<dbReference type="Pfam" id="PF02120">
    <property type="entry name" value="Flg_hook"/>
    <property type="match status" value="1"/>
</dbReference>
<gene>
    <name evidence="3" type="ORF">GJV26_24860</name>
</gene>
<keyword evidence="3" id="KW-0969">Cilium</keyword>
<evidence type="ECO:0000256" key="1">
    <source>
        <dbReference type="SAM" id="MobiDB-lite"/>
    </source>
</evidence>
<dbReference type="InterPro" id="IPR021136">
    <property type="entry name" value="Flagellar_hook_control-like_C"/>
</dbReference>
<dbReference type="CDD" id="cd17470">
    <property type="entry name" value="T3SS_Flik_C"/>
    <property type="match status" value="1"/>
</dbReference>
<comment type="caution">
    <text evidence="3">The sequence shown here is derived from an EMBL/GenBank/DDBJ whole genome shotgun (WGS) entry which is preliminary data.</text>
</comment>
<feature type="compositionally biased region" description="Low complexity" evidence="1">
    <location>
        <begin position="226"/>
        <end position="246"/>
    </location>
</feature>
<evidence type="ECO:0000259" key="2">
    <source>
        <dbReference type="Pfam" id="PF02120"/>
    </source>
</evidence>
<dbReference type="EMBL" id="WNWM01000002">
    <property type="protein sequence ID" value="MUI15660.1"/>
    <property type="molecule type" value="Genomic_DNA"/>
</dbReference>
<dbReference type="RefSeq" id="WP_155711323.1">
    <property type="nucleotide sequence ID" value="NZ_BMWU01000005.1"/>
</dbReference>
<feature type="region of interest" description="Disordered" evidence="1">
    <location>
        <begin position="226"/>
        <end position="248"/>
    </location>
</feature>
<keyword evidence="3" id="KW-0966">Cell projection</keyword>
<protein>
    <submittedName>
        <fullName evidence="3">Flagellar hook-length control protein FliK</fullName>
    </submittedName>
</protein>
<reference evidence="3 4" key="1">
    <citation type="submission" date="2019-11" db="EMBL/GenBank/DDBJ databases">
        <title>Draft Genome Sequences of Six Type Strains of the Genus Massilia.</title>
        <authorList>
            <person name="Miess H."/>
            <person name="Frediansyah A."/>
            <person name="Goeker M."/>
            <person name="Gross H."/>
        </authorList>
    </citation>
    <scope>NUCLEOTIDE SEQUENCE [LARGE SCALE GENOMIC DNA]</scope>
    <source>
        <strain evidence="3 4">DSM 17513</strain>
    </source>
</reference>
<dbReference type="OrthoDB" id="1792985at2"/>
<name>A0A6I3XM97_9BURK</name>
<dbReference type="AlphaFoldDB" id="A0A6I3XM97"/>
<proteinExistence type="predicted"/>
<keyword evidence="3" id="KW-0282">Flagellum</keyword>
<sequence>MMIPTPSAPGGAAAANTTLPGAAIGGAAIAPSAATSAGAADVATAETAEGPAALPLFAQLFDFASLALPAGMTGAAGTQPGGKVDGQDGETAQATEETPADMPLAAMMPALHFAMLPTAQPQAQAAAAFTADRSLLAAGGQARGATLLAGMSDSARQAAADAITAASGVATSPLAARLLQGSLPATGETAAPKAGAEARQPATAGNGAAAGAATSTAAAVLAAQDGAAPSGQDGQSGQSGQPQGESGFRGVMASAAPAAGTAAPADTVKLAGNPDTWQQPLRAALGDRLQVTLQKGNDQAVIRLEPPNLGTIEISIRQSAGALHVSMSATHGEVVRQLNAVGDSMRQDLSQRQGGDVAVTVTQTPSRSLADSEGRGRQQEREAEQQREQQRGPGRALSEGDDHPTTTFAMARE</sequence>
<feature type="domain" description="Flagellar hook-length control protein-like C-terminal" evidence="2">
    <location>
        <begin position="287"/>
        <end position="365"/>
    </location>
</feature>
<organism evidence="3 4">
    <name type="scientific">Pseudoduganella dura</name>
    <dbReference type="NCBI Taxonomy" id="321982"/>
    <lineage>
        <taxon>Bacteria</taxon>
        <taxon>Pseudomonadati</taxon>
        <taxon>Pseudomonadota</taxon>
        <taxon>Betaproteobacteria</taxon>
        <taxon>Burkholderiales</taxon>
        <taxon>Oxalobacteraceae</taxon>
        <taxon>Telluria group</taxon>
        <taxon>Pseudoduganella</taxon>
    </lineage>
</organism>
<feature type="compositionally biased region" description="Polar residues" evidence="1">
    <location>
        <begin position="360"/>
        <end position="369"/>
    </location>
</feature>
<accession>A0A6I3XM97</accession>
<dbReference type="Gene3D" id="3.30.750.140">
    <property type="match status" value="1"/>
</dbReference>
<feature type="compositionally biased region" description="Basic and acidic residues" evidence="1">
    <location>
        <begin position="370"/>
        <end position="390"/>
    </location>
</feature>
<feature type="region of interest" description="Disordered" evidence="1">
    <location>
        <begin position="347"/>
        <end position="413"/>
    </location>
</feature>
<dbReference type="InterPro" id="IPR038610">
    <property type="entry name" value="FliK-like_C_sf"/>
</dbReference>
<dbReference type="Proteomes" id="UP000431684">
    <property type="component" value="Unassembled WGS sequence"/>
</dbReference>
<keyword evidence="4" id="KW-1185">Reference proteome</keyword>
<evidence type="ECO:0000313" key="3">
    <source>
        <dbReference type="EMBL" id="MUI15660.1"/>
    </source>
</evidence>
<evidence type="ECO:0000313" key="4">
    <source>
        <dbReference type="Proteomes" id="UP000431684"/>
    </source>
</evidence>